<evidence type="ECO:0000256" key="2">
    <source>
        <dbReference type="PIRSR" id="PIRSR000705-3"/>
    </source>
</evidence>
<feature type="domain" description="Deoxynucleoside kinase" evidence="3">
    <location>
        <begin position="4"/>
        <end position="159"/>
    </location>
</feature>
<dbReference type="GO" id="GO:0005524">
    <property type="term" value="F:ATP binding"/>
    <property type="evidence" value="ECO:0007669"/>
    <property type="project" value="UniProtKB-KW"/>
</dbReference>
<accession>A7K967</accession>
<evidence type="ECO:0000313" key="5">
    <source>
        <dbReference type="Proteomes" id="UP000202420"/>
    </source>
</evidence>
<dbReference type="InterPro" id="IPR002624">
    <property type="entry name" value="DCK/DGK"/>
</dbReference>
<dbReference type="GO" id="GO:0019136">
    <property type="term" value="F:deoxynucleoside kinase activity"/>
    <property type="evidence" value="ECO:0007669"/>
    <property type="project" value="InterPro"/>
</dbReference>
<proteinExistence type="predicted"/>
<feature type="binding site" evidence="2">
    <location>
        <begin position="8"/>
        <end position="16"/>
    </location>
    <ligand>
        <name>ATP</name>
        <dbReference type="ChEBI" id="CHEBI:30616"/>
    </ligand>
</feature>
<dbReference type="InterPro" id="IPR050566">
    <property type="entry name" value="Deoxyribonucleoside_kinase"/>
</dbReference>
<dbReference type="InterPro" id="IPR027417">
    <property type="entry name" value="P-loop_NTPase"/>
</dbReference>
<evidence type="ECO:0000313" key="4">
    <source>
        <dbReference type="EMBL" id="ABT16591.1"/>
    </source>
</evidence>
<keyword evidence="2" id="KW-0067">ATP-binding</keyword>
<keyword evidence="5" id="KW-1185">Reference proteome</keyword>
<reference evidence="4 5" key="1">
    <citation type="submission" date="2006-09" db="EMBL/GenBank/DDBJ databases">
        <title>Sequence and annotation of the 288-kb ATCV-1 virus that infects an endosymbiotic Chlorella strain of the heliozoon Acanthocystis turfacea.</title>
        <authorList>
            <person name="Fitzgerald L.A."/>
            <person name="Graves M.V."/>
            <person name="Li X."/>
            <person name="Pfitzner A.J.P."/>
            <person name="Hartigan J."/>
            <person name="Van Etten J.L."/>
        </authorList>
    </citation>
    <scope>NUCLEOTIDE SEQUENCE [LARGE SCALE GENOMIC DNA]</scope>
    <source>
        <strain evidence="4 5">ATCV-1</strain>
    </source>
</reference>
<sequence length="188" mass="21929">MVVISIEGLMGTGKSTVLAALKERGFKVVTEPVEKWTFLQKFYDDPRKYSLALQIQILLTFAEQEFPEDEVVFVERSPAVSRYVFANMLRSEGLMTDEAKNVYSQLYTKLELWKPDGYIFLDAPVDTCLKRQESRGDSYNITRQYMTNLEKYYNIFFKYNTRDIVDSNRPVEDVVADVLLAVERMKKK</sequence>
<dbReference type="KEGG" id="vg:5470493"/>
<evidence type="ECO:0000259" key="3">
    <source>
        <dbReference type="Pfam" id="PF01712"/>
    </source>
</evidence>
<organism evidence="4 5">
    <name type="scientific">Chlorovirus heliozoae</name>
    <dbReference type="NCBI Taxonomy" id="322019"/>
    <lineage>
        <taxon>Viruses</taxon>
        <taxon>Varidnaviria</taxon>
        <taxon>Bamfordvirae</taxon>
        <taxon>Nucleocytoviricota</taxon>
        <taxon>Megaviricetes</taxon>
        <taxon>Algavirales</taxon>
        <taxon>Phycodnaviridae</taxon>
        <taxon>Chlorovirus</taxon>
    </lineage>
</organism>
<evidence type="ECO:0000256" key="1">
    <source>
        <dbReference type="PIRSR" id="PIRSR000705-1"/>
    </source>
</evidence>
<dbReference type="PANTHER" id="PTHR10513">
    <property type="entry name" value="DEOXYNUCLEOSIDE KINASE"/>
    <property type="match status" value="1"/>
</dbReference>
<dbReference type="Pfam" id="PF01712">
    <property type="entry name" value="dNK"/>
    <property type="match status" value="1"/>
</dbReference>
<dbReference type="PANTHER" id="PTHR10513:SF35">
    <property type="entry name" value="DEOXYADENOSINE KINASE"/>
    <property type="match status" value="1"/>
</dbReference>
<dbReference type="Gene3D" id="3.40.50.300">
    <property type="entry name" value="P-loop containing nucleotide triphosphate hydrolases"/>
    <property type="match status" value="1"/>
</dbReference>
<name>A7K967_9PHYC</name>
<dbReference type="InterPro" id="IPR031314">
    <property type="entry name" value="DNK_dom"/>
</dbReference>
<protein>
    <submittedName>
        <fullName evidence="4">Uncharacterized protein Z457L</fullName>
    </submittedName>
</protein>
<dbReference type="Proteomes" id="UP000202420">
    <property type="component" value="Segment"/>
</dbReference>
<dbReference type="PIRSF" id="PIRSF000705">
    <property type="entry name" value="DNK"/>
    <property type="match status" value="1"/>
</dbReference>
<dbReference type="OrthoDB" id="17729at10239"/>
<gene>
    <name evidence="4" type="primary">Z457L</name>
    <name evidence="4" type="ORF">ATCV1_Z457L</name>
</gene>
<dbReference type="GeneID" id="5470493"/>
<feature type="binding site" evidence="2">
    <location>
        <begin position="131"/>
        <end position="135"/>
    </location>
    <ligand>
        <name>ATP</name>
        <dbReference type="ChEBI" id="CHEBI:30616"/>
    </ligand>
</feature>
<feature type="active site" description="Proton acceptor" evidence="1">
    <location>
        <position position="75"/>
    </location>
</feature>
<dbReference type="SUPFAM" id="SSF52540">
    <property type="entry name" value="P-loop containing nucleoside triphosphate hydrolases"/>
    <property type="match status" value="1"/>
</dbReference>
<keyword evidence="2" id="KW-0547">Nucleotide-binding</keyword>
<dbReference type="EMBL" id="EF101928">
    <property type="protein sequence ID" value="ABT16591.1"/>
    <property type="molecule type" value="Genomic_DNA"/>
</dbReference>
<dbReference type="RefSeq" id="YP_001426938.1">
    <property type="nucleotide sequence ID" value="NC_008724.1"/>
</dbReference>